<feature type="non-terminal residue" evidence="2">
    <location>
        <position position="95"/>
    </location>
</feature>
<sequence>LIKGLTKKMQQDEADRYEIQNRVKLEKEEFLTGIEFSEDQSLEKNKPQYGDTASLGSKTKGQASGTCSSDSESDMETEISRRLLRKRPQKSKSSF</sequence>
<evidence type="ECO:0000313" key="2">
    <source>
        <dbReference type="EMBL" id="CEK57353.1"/>
    </source>
</evidence>
<reference evidence="2" key="1">
    <citation type="submission" date="2014-12" db="EMBL/GenBank/DDBJ databases">
        <title>Insight into the proteome of Arion vulgaris.</title>
        <authorList>
            <person name="Aradska J."/>
            <person name="Bulat T."/>
            <person name="Smidak R."/>
            <person name="Sarate P."/>
            <person name="Gangsoo J."/>
            <person name="Sialana F."/>
            <person name="Bilban M."/>
            <person name="Lubec G."/>
        </authorList>
    </citation>
    <scope>NUCLEOTIDE SEQUENCE</scope>
    <source>
        <tissue evidence="2">Skin</tissue>
    </source>
</reference>
<feature type="region of interest" description="Disordered" evidence="1">
    <location>
        <begin position="36"/>
        <end position="95"/>
    </location>
</feature>
<evidence type="ECO:0000256" key="1">
    <source>
        <dbReference type="SAM" id="MobiDB-lite"/>
    </source>
</evidence>
<organism evidence="2">
    <name type="scientific">Arion vulgaris</name>
    <dbReference type="NCBI Taxonomy" id="1028688"/>
    <lineage>
        <taxon>Eukaryota</taxon>
        <taxon>Metazoa</taxon>
        <taxon>Spiralia</taxon>
        <taxon>Lophotrochozoa</taxon>
        <taxon>Mollusca</taxon>
        <taxon>Gastropoda</taxon>
        <taxon>Heterobranchia</taxon>
        <taxon>Euthyneura</taxon>
        <taxon>Panpulmonata</taxon>
        <taxon>Eupulmonata</taxon>
        <taxon>Stylommatophora</taxon>
        <taxon>Helicina</taxon>
        <taxon>Arionoidea</taxon>
        <taxon>Arionidae</taxon>
        <taxon>Arion</taxon>
    </lineage>
</organism>
<protein>
    <submittedName>
        <fullName evidence="2">Uncharacterized protein</fullName>
    </submittedName>
</protein>
<feature type="compositionally biased region" description="Basic residues" evidence="1">
    <location>
        <begin position="82"/>
        <end position="95"/>
    </location>
</feature>
<proteinExistence type="predicted"/>
<feature type="non-terminal residue" evidence="2">
    <location>
        <position position="1"/>
    </location>
</feature>
<dbReference type="EMBL" id="HACG01010488">
    <property type="protein sequence ID" value="CEK57353.1"/>
    <property type="molecule type" value="Transcribed_RNA"/>
</dbReference>
<gene>
    <name evidence="2" type="primary">ORF29952</name>
</gene>
<dbReference type="AlphaFoldDB" id="A0A0B6YM99"/>
<feature type="compositionally biased region" description="Polar residues" evidence="1">
    <location>
        <begin position="54"/>
        <end position="70"/>
    </location>
</feature>
<name>A0A0B6YM99_9EUPU</name>
<accession>A0A0B6YM99</accession>